<sequence length="204" mass="21319">MRIRRAGDTALLVETGDLATAHRLNAALREAALPGIVDVVPGERTVLVATVPGTDLDRLAARLPALPLPQDAAGGADPVEIPVVYDGEDLDEVAELTGLSRDEVVDRHSSAAYTVAYLGFSPGFGYLTGLDPALHVARRESPRTAVPAGSVAIAGPYAAVYPSASPGGWRLLGRSGLALWDVTRDPPSLLQPGMRVRFVPGESP</sequence>
<dbReference type="Gene3D" id="3.30.1360.40">
    <property type="match status" value="1"/>
</dbReference>
<keyword evidence="6" id="KW-1185">Reference proteome</keyword>
<keyword evidence="2 5" id="KW-0378">Hydrolase</keyword>
<dbReference type="AlphaFoldDB" id="A0A4R5AQS0"/>
<evidence type="ECO:0000313" key="5">
    <source>
        <dbReference type="EMBL" id="TDD74545.1"/>
    </source>
</evidence>
<dbReference type="Proteomes" id="UP000294513">
    <property type="component" value="Unassembled WGS sequence"/>
</dbReference>
<protein>
    <submittedName>
        <fullName evidence="5">5-oxoprolinase subunit PxpB</fullName>
        <ecNumber evidence="5">3.5.2.9</ecNumber>
    </submittedName>
</protein>
<gene>
    <name evidence="5" type="primary">pxpB</name>
    <name evidence="5" type="ORF">E1298_32470</name>
</gene>
<organism evidence="5 6">
    <name type="scientific">Actinomadura rubrisoli</name>
    <dbReference type="NCBI Taxonomy" id="2530368"/>
    <lineage>
        <taxon>Bacteria</taxon>
        <taxon>Bacillati</taxon>
        <taxon>Actinomycetota</taxon>
        <taxon>Actinomycetes</taxon>
        <taxon>Streptosporangiales</taxon>
        <taxon>Thermomonosporaceae</taxon>
        <taxon>Actinomadura</taxon>
    </lineage>
</organism>
<dbReference type="EMBL" id="SMKU01000235">
    <property type="protein sequence ID" value="TDD74545.1"/>
    <property type="molecule type" value="Genomic_DNA"/>
</dbReference>
<feature type="domain" description="Carboxyltransferase" evidence="4">
    <location>
        <begin position="1"/>
        <end position="190"/>
    </location>
</feature>
<dbReference type="RefSeq" id="WP_131900095.1">
    <property type="nucleotide sequence ID" value="NZ_SMKU01000235.1"/>
</dbReference>
<proteinExistence type="predicted"/>
<dbReference type="Pfam" id="PF02682">
    <property type="entry name" value="CT_C_D"/>
    <property type="match status" value="1"/>
</dbReference>
<dbReference type="NCBIfam" id="TIGR00370">
    <property type="entry name" value="5-oxoprolinase subunit PxpB"/>
    <property type="match status" value="1"/>
</dbReference>
<evidence type="ECO:0000313" key="6">
    <source>
        <dbReference type="Proteomes" id="UP000294513"/>
    </source>
</evidence>
<dbReference type="GO" id="GO:0017168">
    <property type="term" value="F:5-oxoprolinase (ATP-hydrolyzing) activity"/>
    <property type="evidence" value="ECO:0007669"/>
    <property type="project" value="UniProtKB-EC"/>
</dbReference>
<evidence type="ECO:0000256" key="3">
    <source>
        <dbReference type="ARBA" id="ARBA00022840"/>
    </source>
</evidence>
<evidence type="ECO:0000259" key="4">
    <source>
        <dbReference type="SMART" id="SM00796"/>
    </source>
</evidence>
<name>A0A4R5AQS0_9ACTN</name>
<dbReference type="OrthoDB" id="9778567at2"/>
<dbReference type="Gene3D" id="2.40.100.10">
    <property type="entry name" value="Cyclophilin-like"/>
    <property type="match status" value="1"/>
</dbReference>
<accession>A0A4R5AQS0</accession>
<dbReference type="SUPFAM" id="SSF160467">
    <property type="entry name" value="PH0987 N-terminal domain-like"/>
    <property type="match status" value="1"/>
</dbReference>
<evidence type="ECO:0000256" key="2">
    <source>
        <dbReference type="ARBA" id="ARBA00022801"/>
    </source>
</evidence>
<comment type="caution">
    <text evidence="5">The sequence shown here is derived from an EMBL/GenBank/DDBJ whole genome shotgun (WGS) entry which is preliminary data.</text>
</comment>
<dbReference type="PANTHER" id="PTHR34698">
    <property type="entry name" value="5-OXOPROLINASE SUBUNIT B"/>
    <property type="match status" value="1"/>
</dbReference>
<dbReference type="EC" id="3.5.2.9" evidence="5"/>
<dbReference type="InterPro" id="IPR003833">
    <property type="entry name" value="CT_C_D"/>
</dbReference>
<keyword evidence="1" id="KW-0547">Nucleotide-binding</keyword>
<dbReference type="SMART" id="SM00796">
    <property type="entry name" value="AHS1"/>
    <property type="match status" value="1"/>
</dbReference>
<dbReference type="InterPro" id="IPR029000">
    <property type="entry name" value="Cyclophilin-like_dom_sf"/>
</dbReference>
<dbReference type="InterPro" id="IPR010016">
    <property type="entry name" value="PxpB"/>
</dbReference>
<reference evidence="5 6" key="1">
    <citation type="submission" date="2019-03" db="EMBL/GenBank/DDBJ databases">
        <title>Draft genome sequences of novel Actinobacteria.</title>
        <authorList>
            <person name="Sahin N."/>
            <person name="Ay H."/>
            <person name="Saygin H."/>
        </authorList>
    </citation>
    <scope>NUCLEOTIDE SEQUENCE [LARGE SCALE GENOMIC DNA]</scope>
    <source>
        <strain evidence="5 6">H3C3</strain>
    </source>
</reference>
<dbReference type="SUPFAM" id="SSF50891">
    <property type="entry name" value="Cyclophilin-like"/>
    <property type="match status" value="1"/>
</dbReference>
<keyword evidence="3" id="KW-0067">ATP-binding</keyword>
<dbReference type="PANTHER" id="PTHR34698:SF2">
    <property type="entry name" value="5-OXOPROLINASE SUBUNIT B"/>
    <property type="match status" value="1"/>
</dbReference>
<dbReference type="GO" id="GO:0005524">
    <property type="term" value="F:ATP binding"/>
    <property type="evidence" value="ECO:0007669"/>
    <property type="project" value="UniProtKB-KW"/>
</dbReference>
<evidence type="ECO:0000256" key="1">
    <source>
        <dbReference type="ARBA" id="ARBA00022741"/>
    </source>
</evidence>